<evidence type="ECO:0000256" key="1">
    <source>
        <dbReference type="SAM" id="SignalP"/>
    </source>
</evidence>
<accession>A0A023BW54</accession>
<keyword evidence="1" id="KW-0732">Signal</keyword>
<dbReference type="AlphaFoldDB" id="A0A023BW54"/>
<dbReference type="Pfam" id="PF03572">
    <property type="entry name" value="Peptidase_S41"/>
    <property type="match status" value="1"/>
</dbReference>
<dbReference type="InterPro" id="IPR005151">
    <property type="entry name" value="Tail-specific_protease"/>
</dbReference>
<comment type="caution">
    <text evidence="3">The sequence shown here is derived from an EMBL/GenBank/DDBJ whole genome shotgun (WGS) entry which is preliminary data.</text>
</comment>
<dbReference type="Proteomes" id="UP000023541">
    <property type="component" value="Unassembled WGS sequence"/>
</dbReference>
<reference evidence="3 4" key="1">
    <citation type="submission" date="2014-04" db="EMBL/GenBank/DDBJ databases">
        <title>Aquimarina sp. 22II-S11-z7 Genome Sequencing.</title>
        <authorList>
            <person name="Lai Q."/>
        </authorList>
    </citation>
    <scope>NUCLEOTIDE SEQUENCE [LARGE SCALE GENOMIC DNA]</scope>
    <source>
        <strain evidence="3 4">22II-S11-z7</strain>
    </source>
</reference>
<dbReference type="SUPFAM" id="SSF52096">
    <property type="entry name" value="ClpP/crotonase"/>
    <property type="match status" value="1"/>
</dbReference>
<evidence type="ECO:0000259" key="2">
    <source>
        <dbReference type="SMART" id="SM00245"/>
    </source>
</evidence>
<dbReference type="STRING" id="1317122.ATO12_14915"/>
<proteinExistence type="predicted"/>
<dbReference type="Gene3D" id="3.90.226.10">
    <property type="entry name" value="2-enoyl-CoA Hydratase, Chain A, domain 1"/>
    <property type="match status" value="1"/>
</dbReference>
<dbReference type="GO" id="GO:0006508">
    <property type="term" value="P:proteolysis"/>
    <property type="evidence" value="ECO:0007669"/>
    <property type="project" value="InterPro"/>
</dbReference>
<dbReference type="EMBL" id="AQRA01000004">
    <property type="protein sequence ID" value="EZH74159.1"/>
    <property type="molecule type" value="Genomic_DNA"/>
</dbReference>
<evidence type="ECO:0000313" key="3">
    <source>
        <dbReference type="EMBL" id="EZH74159.1"/>
    </source>
</evidence>
<dbReference type="InterPro" id="IPR029045">
    <property type="entry name" value="ClpP/crotonase-like_dom_sf"/>
</dbReference>
<feature type="signal peptide" evidence="1">
    <location>
        <begin position="1"/>
        <end position="21"/>
    </location>
</feature>
<feature type="chain" id="PRO_5001511976" description="Tail specific protease domain-containing protein" evidence="1">
    <location>
        <begin position="22"/>
        <end position="348"/>
    </location>
</feature>
<dbReference type="OrthoDB" id="7314861at2"/>
<evidence type="ECO:0000313" key="4">
    <source>
        <dbReference type="Proteomes" id="UP000023541"/>
    </source>
</evidence>
<organism evidence="3 4">
    <name type="scientific">Aquimarina atlantica</name>
    <dbReference type="NCBI Taxonomy" id="1317122"/>
    <lineage>
        <taxon>Bacteria</taxon>
        <taxon>Pseudomonadati</taxon>
        <taxon>Bacteroidota</taxon>
        <taxon>Flavobacteriia</taxon>
        <taxon>Flavobacteriales</taxon>
        <taxon>Flavobacteriaceae</taxon>
        <taxon>Aquimarina</taxon>
    </lineage>
</organism>
<gene>
    <name evidence="3" type="ORF">ATO12_14915</name>
</gene>
<dbReference type="SMART" id="SM00245">
    <property type="entry name" value="TSPc"/>
    <property type="match status" value="1"/>
</dbReference>
<dbReference type="eggNOG" id="COG0793">
    <property type="taxonomic scope" value="Bacteria"/>
</dbReference>
<keyword evidence="4" id="KW-1185">Reference proteome</keyword>
<name>A0A023BW54_9FLAO</name>
<sequence>MKSIFAGITMCLLLFSLNTYSQGENVTVKDSINTFYDKLFEELEENYLHTKDIDWLGLKPYIKKKALKSKSFEESLKTTVQLFDTIKGNHLLLFSEKDWYKSTLGKQLSQEQFNQSLADAYENGKPFEAKVIDKKYGYVFIPGMLLKDATREELNKAAQEIYDAITKVDQSHNIKGWIIDLRLNIGGNSNVMLAGLYHLLGNGTTHLSLDIDKNVKILTSIYNGTLYKNHKINTAVKPNSKPKSQVPVALISGIMTNSAGEFVVLGFRGRKNTIVIGEESYGSTTANDLYELPYDTKAAITESYGTDRSAKFTKTIIPDIEVIKQHNFEDLTKDKNVIMAIKFIDSKQ</sequence>
<dbReference type="RefSeq" id="WP_034241711.1">
    <property type="nucleotide sequence ID" value="NZ_AQRA01000004.1"/>
</dbReference>
<protein>
    <recommendedName>
        <fullName evidence="2">Tail specific protease domain-containing protein</fullName>
    </recommendedName>
</protein>
<dbReference type="GO" id="GO:0008236">
    <property type="term" value="F:serine-type peptidase activity"/>
    <property type="evidence" value="ECO:0007669"/>
    <property type="project" value="InterPro"/>
</dbReference>
<feature type="domain" description="Tail specific protease" evidence="2">
    <location>
        <begin position="109"/>
        <end position="323"/>
    </location>
</feature>